<feature type="compositionally biased region" description="Low complexity" evidence="1">
    <location>
        <begin position="103"/>
        <end position="114"/>
    </location>
</feature>
<dbReference type="AlphaFoldDB" id="A0A9P6Y6M5"/>
<proteinExistence type="predicted"/>
<gene>
    <name evidence="2" type="ORF">G6F51_008326</name>
</gene>
<protein>
    <submittedName>
        <fullName evidence="2">Uncharacterized protein</fullName>
    </submittedName>
</protein>
<dbReference type="EMBL" id="JAANIT010001350">
    <property type="protein sequence ID" value="KAG1540761.1"/>
    <property type="molecule type" value="Genomic_DNA"/>
</dbReference>
<feature type="region of interest" description="Disordered" evidence="1">
    <location>
        <begin position="370"/>
        <end position="391"/>
    </location>
</feature>
<name>A0A9P6Y6M5_RHIOR</name>
<dbReference type="OrthoDB" id="2235701at2759"/>
<dbReference type="Proteomes" id="UP000717996">
    <property type="component" value="Unassembled WGS sequence"/>
</dbReference>
<feature type="compositionally biased region" description="Basic and acidic residues" evidence="1">
    <location>
        <begin position="188"/>
        <end position="197"/>
    </location>
</feature>
<feature type="region of interest" description="Disordered" evidence="1">
    <location>
        <begin position="1"/>
        <end position="212"/>
    </location>
</feature>
<sequence>MSQSIDKFASSLRVFNTPKNTQVTKKSIKQNGAKNESSTLKRPAANTNNVTRKPMRPVGIPPKSSQSSAARVTKPPVSRAAKVQSSVNKPRIMKTPNTSQPSNKNKQATQTAQKLTQSNKSKPAAVLNRGSAKMSPKASPEVLKPWQVTKKASDSSKSGTGHKSNPSTAESTKRKSSNQRIPSQPRDAVLRKTRSTDSESQPSHTMYNPLPQEKASQETLTAAKVPAVDTEPHTNTFKQEMSCKDTASSGLYMSSYELSMYTNTDIFDLEKLEPLDDTDNFSDQVPIGSKRKFEEENERNSPCVSDDSKSVSPDSFAGLYSSAFMRKLFNVEPLNETNDEQPEKIPTHINQEHTPTLFTNRPHFDNNLDASPHHSVAGSIQSPSSCNSSNCSSVDTELQRHVKKQRLGRISEESFHTSLSHCSQQDTTTVKSCASQTDRLPVDIDRIVAFINCLNNAPLNTTIEDLIDDGQFNDILIARNPQLSEREVGELTQDAYYDWSLEPNLSNQLESQSQYNNHMHAYFSSQQPFSQSDVFPKYP</sequence>
<evidence type="ECO:0000256" key="1">
    <source>
        <dbReference type="SAM" id="MobiDB-lite"/>
    </source>
</evidence>
<feature type="compositionally biased region" description="Low complexity" evidence="1">
    <location>
        <begin position="382"/>
        <end position="391"/>
    </location>
</feature>
<evidence type="ECO:0000313" key="2">
    <source>
        <dbReference type="EMBL" id="KAG1540761.1"/>
    </source>
</evidence>
<reference evidence="2" key="1">
    <citation type="journal article" date="2020" name="Microb. Genom.">
        <title>Genetic diversity of clinical and environmental Mucorales isolates obtained from an investigation of mucormycosis cases among solid organ transplant recipients.</title>
        <authorList>
            <person name="Nguyen M.H."/>
            <person name="Kaul D."/>
            <person name="Muto C."/>
            <person name="Cheng S.J."/>
            <person name="Richter R.A."/>
            <person name="Bruno V.M."/>
            <person name="Liu G."/>
            <person name="Beyhan S."/>
            <person name="Sundermann A.J."/>
            <person name="Mounaud S."/>
            <person name="Pasculle A.W."/>
            <person name="Nierman W.C."/>
            <person name="Driscoll E."/>
            <person name="Cumbie R."/>
            <person name="Clancy C.J."/>
            <person name="Dupont C.L."/>
        </authorList>
    </citation>
    <scope>NUCLEOTIDE SEQUENCE</scope>
    <source>
        <strain evidence="2">GL16</strain>
    </source>
</reference>
<feature type="compositionally biased region" description="Polar residues" evidence="1">
    <location>
        <begin position="13"/>
        <end position="51"/>
    </location>
</feature>
<organism evidence="2 3">
    <name type="scientific">Rhizopus oryzae</name>
    <name type="common">Mucormycosis agent</name>
    <name type="synonym">Rhizopus arrhizus var. delemar</name>
    <dbReference type="NCBI Taxonomy" id="64495"/>
    <lineage>
        <taxon>Eukaryota</taxon>
        <taxon>Fungi</taxon>
        <taxon>Fungi incertae sedis</taxon>
        <taxon>Mucoromycota</taxon>
        <taxon>Mucoromycotina</taxon>
        <taxon>Mucoromycetes</taxon>
        <taxon>Mucorales</taxon>
        <taxon>Mucorineae</taxon>
        <taxon>Rhizopodaceae</taxon>
        <taxon>Rhizopus</taxon>
    </lineage>
</organism>
<feature type="compositionally biased region" description="Polar residues" evidence="1">
    <location>
        <begin position="155"/>
        <end position="170"/>
    </location>
</feature>
<comment type="caution">
    <text evidence="2">The sequence shown here is derived from an EMBL/GenBank/DDBJ whole genome shotgun (WGS) entry which is preliminary data.</text>
</comment>
<feature type="region of interest" description="Disordered" evidence="1">
    <location>
        <begin position="278"/>
        <end position="309"/>
    </location>
</feature>
<evidence type="ECO:0000313" key="3">
    <source>
        <dbReference type="Proteomes" id="UP000717996"/>
    </source>
</evidence>
<accession>A0A9P6Y6M5</accession>